<evidence type="ECO:0000313" key="2">
    <source>
        <dbReference type="Proteomes" id="UP000479000"/>
    </source>
</evidence>
<gene>
    <name evidence="1" type="ORF">NTEN_LOCUS23495</name>
</gene>
<evidence type="ECO:0000313" key="1">
    <source>
        <dbReference type="EMBL" id="CAB0019841.1"/>
    </source>
</evidence>
<keyword evidence="2" id="KW-1185">Reference proteome</keyword>
<accession>A0A6H5HSG9</accession>
<feature type="non-terminal residue" evidence="1">
    <location>
        <position position="265"/>
    </location>
</feature>
<name>A0A6H5HSG9_9HEMI</name>
<sequence>MASGVTKLSHSRRWRGCRGHAFVKRRRCYAPRKKEVAISLIRKETNGRTRTTSSYQYSLIISPNMICEYADSATGREVRLCCYPRMLPSFTEWLTMECSRKTIQKAVCPHFWDAFWDTEYRCSIHWVHDLLLLMVLSPWKRPGIAILTIDQIGYNNRNEEFRAKYFFNFSHNVTEIIKRDTSSPMIQLRRFGTDPLPRPDVSRTLILGSENFFENRAKKEPSAGEILKGFFKRKYCKAVTGSGGSTQVRKRMLTSIRNLLQSGMF</sequence>
<proteinExistence type="predicted"/>
<reference evidence="1 2" key="1">
    <citation type="submission" date="2020-02" db="EMBL/GenBank/DDBJ databases">
        <authorList>
            <person name="Ferguson B K."/>
        </authorList>
    </citation>
    <scope>NUCLEOTIDE SEQUENCE [LARGE SCALE GENOMIC DNA]</scope>
</reference>
<protein>
    <submittedName>
        <fullName evidence="1">Uncharacterized protein</fullName>
    </submittedName>
</protein>
<dbReference type="AlphaFoldDB" id="A0A6H5HSG9"/>
<dbReference type="Proteomes" id="UP000479000">
    <property type="component" value="Unassembled WGS sequence"/>
</dbReference>
<organism evidence="1 2">
    <name type="scientific">Nesidiocoris tenuis</name>
    <dbReference type="NCBI Taxonomy" id="355587"/>
    <lineage>
        <taxon>Eukaryota</taxon>
        <taxon>Metazoa</taxon>
        <taxon>Ecdysozoa</taxon>
        <taxon>Arthropoda</taxon>
        <taxon>Hexapoda</taxon>
        <taxon>Insecta</taxon>
        <taxon>Pterygota</taxon>
        <taxon>Neoptera</taxon>
        <taxon>Paraneoptera</taxon>
        <taxon>Hemiptera</taxon>
        <taxon>Heteroptera</taxon>
        <taxon>Panheteroptera</taxon>
        <taxon>Cimicomorpha</taxon>
        <taxon>Miridae</taxon>
        <taxon>Dicyphina</taxon>
        <taxon>Nesidiocoris</taxon>
    </lineage>
</organism>
<dbReference type="EMBL" id="CADCXU010034615">
    <property type="protein sequence ID" value="CAB0019841.1"/>
    <property type="molecule type" value="Genomic_DNA"/>
</dbReference>